<dbReference type="InterPro" id="IPR036038">
    <property type="entry name" value="Aminotransferase-like"/>
</dbReference>
<proteinExistence type="predicted"/>
<keyword evidence="1" id="KW-0456">Lyase</keyword>
<evidence type="ECO:0000313" key="2">
    <source>
        <dbReference type="Proteomes" id="UP000283855"/>
    </source>
</evidence>
<dbReference type="InterPro" id="IPR001544">
    <property type="entry name" value="Aminotrans_IV"/>
</dbReference>
<dbReference type="Proteomes" id="UP000283855">
    <property type="component" value="Unassembled WGS sequence"/>
</dbReference>
<accession>A0A413T5E6</accession>
<dbReference type="GO" id="GO:0016829">
    <property type="term" value="F:lyase activity"/>
    <property type="evidence" value="ECO:0007669"/>
    <property type="project" value="UniProtKB-KW"/>
</dbReference>
<dbReference type="Pfam" id="PF01063">
    <property type="entry name" value="Aminotran_4"/>
    <property type="match status" value="1"/>
</dbReference>
<evidence type="ECO:0000313" key="1">
    <source>
        <dbReference type="EMBL" id="RHA79031.1"/>
    </source>
</evidence>
<dbReference type="InterPro" id="IPR043131">
    <property type="entry name" value="BCAT-like_N"/>
</dbReference>
<dbReference type="GeneID" id="78404290"/>
<protein>
    <submittedName>
        <fullName evidence="1">4-amino-4-deoxychorismate lyase</fullName>
    </submittedName>
</protein>
<gene>
    <name evidence="1" type="ORF">DW921_00800</name>
</gene>
<dbReference type="Gene3D" id="3.20.10.10">
    <property type="entry name" value="D-amino Acid Aminotransferase, subunit A, domain 2"/>
    <property type="match status" value="1"/>
</dbReference>
<comment type="caution">
    <text evidence="1">The sequence shown here is derived from an EMBL/GenBank/DDBJ whole genome shotgun (WGS) entry which is preliminary data.</text>
</comment>
<dbReference type="RefSeq" id="WP_008142163.1">
    <property type="nucleotide sequence ID" value="NZ_CABJGD010000001.1"/>
</dbReference>
<dbReference type="AlphaFoldDB" id="A0A413T5E6"/>
<dbReference type="SUPFAM" id="SSF56752">
    <property type="entry name" value="D-aminoacid aminotransferase-like PLP-dependent enzymes"/>
    <property type="match status" value="1"/>
</dbReference>
<organism evidence="1 2">
    <name type="scientific">Phocaeicola coprophilus</name>
    <dbReference type="NCBI Taxonomy" id="387090"/>
    <lineage>
        <taxon>Bacteria</taxon>
        <taxon>Pseudomonadati</taxon>
        <taxon>Bacteroidota</taxon>
        <taxon>Bacteroidia</taxon>
        <taxon>Bacteroidales</taxon>
        <taxon>Bacteroidaceae</taxon>
        <taxon>Phocaeicola</taxon>
    </lineage>
</organism>
<dbReference type="InterPro" id="IPR043132">
    <property type="entry name" value="BCAT-like_C"/>
</dbReference>
<reference evidence="1 2" key="1">
    <citation type="submission" date="2018-08" db="EMBL/GenBank/DDBJ databases">
        <title>A genome reference for cultivated species of the human gut microbiota.</title>
        <authorList>
            <person name="Zou Y."/>
            <person name="Xue W."/>
            <person name="Luo G."/>
        </authorList>
    </citation>
    <scope>NUCLEOTIDE SEQUENCE [LARGE SCALE GENOMIC DNA]</scope>
    <source>
        <strain evidence="1 2">AM42-38</strain>
    </source>
</reference>
<name>A0A413T5E6_9BACT</name>
<dbReference type="Gene3D" id="3.30.470.10">
    <property type="match status" value="1"/>
</dbReference>
<dbReference type="EMBL" id="QSFT01000001">
    <property type="protein sequence ID" value="RHA79031.1"/>
    <property type="molecule type" value="Genomic_DNA"/>
</dbReference>
<sequence>MCRFIETIRLEHGRILHAGYHNRRLNATRRAWWGEMPDLHVEDYIVPEYTERTRCRIVYGREIESVEYFAYQPRQVRRLRLLACDTIEYRYKQADRSLLDQLYALRGEADDVLIVREGLITDTSIANVALWDGRRWDTPARPLLAGTHRQRLLDQGIIQERDIRVADLPAYRKICLFNAMLDFEEVVTDVSRILIPAVHNC</sequence>